<dbReference type="OrthoDB" id="10404051at2759"/>
<protein>
    <submittedName>
        <fullName evidence="2">Uncharacterized protein</fullName>
    </submittedName>
</protein>
<reference evidence="3" key="1">
    <citation type="submission" date="2016-06" db="EMBL/GenBank/DDBJ databases">
        <title>Parallel loss of symbiosis genes in relatives of nitrogen-fixing non-legume Parasponia.</title>
        <authorList>
            <person name="Van Velzen R."/>
            <person name="Holmer R."/>
            <person name="Bu F."/>
            <person name="Rutten L."/>
            <person name="Van Zeijl A."/>
            <person name="Liu W."/>
            <person name="Santuari L."/>
            <person name="Cao Q."/>
            <person name="Sharma T."/>
            <person name="Shen D."/>
            <person name="Roswanjaya Y."/>
            <person name="Wardhani T."/>
            <person name="Kalhor M.S."/>
            <person name="Jansen J."/>
            <person name="Van den Hoogen J."/>
            <person name="Gungor B."/>
            <person name="Hartog M."/>
            <person name="Hontelez J."/>
            <person name="Verver J."/>
            <person name="Yang W.-C."/>
            <person name="Schijlen E."/>
            <person name="Repin R."/>
            <person name="Schilthuizen M."/>
            <person name="Schranz E."/>
            <person name="Heidstra R."/>
            <person name="Miyata K."/>
            <person name="Fedorova E."/>
            <person name="Kohlen W."/>
            <person name="Bisseling T."/>
            <person name="Smit S."/>
            <person name="Geurts R."/>
        </authorList>
    </citation>
    <scope>NUCLEOTIDE SEQUENCE [LARGE SCALE GENOMIC DNA]</scope>
    <source>
        <strain evidence="3">cv. WU1-14</strain>
    </source>
</reference>
<feature type="region of interest" description="Disordered" evidence="1">
    <location>
        <begin position="52"/>
        <end position="72"/>
    </location>
</feature>
<dbReference type="Proteomes" id="UP000237105">
    <property type="component" value="Unassembled WGS sequence"/>
</dbReference>
<dbReference type="EMBL" id="JXTB01000525">
    <property type="protein sequence ID" value="PON37559.1"/>
    <property type="molecule type" value="Genomic_DNA"/>
</dbReference>
<evidence type="ECO:0000313" key="2">
    <source>
        <dbReference type="EMBL" id="PON37559.1"/>
    </source>
</evidence>
<gene>
    <name evidence="2" type="ORF">PanWU01x14_319310</name>
</gene>
<keyword evidence="3" id="KW-1185">Reference proteome</keyword>
<evidence type="ECO:0000313" key="3">
    <source>
        <dbReference type="Proteomes" id="UP000237105"/>
    </source>
</evidence>
<name>A0A2P5ALX9_PARAD</name>
<accession>A0A2P5ALX9</accession>
<dbReference type="AlphaFoldDB" id="A0A2P5ALX9"/>
<sequence>MVATQLFKGEGDPKDSLALVSFQSSSSREYPFEMPTSVKRELKLGAQLKSPFVNDFGSSSEPVEKPKKKQEKRKMKDLFAFFVDLFAEVDRNWENKLIRFINHGVSLKNK</sequence>
<proteinExistence type="predicted"/>
<evidence type="ECO:0000256" key="1">
    <source>
        <dbReference type="SAM" id="MobiDB-lite"/>
    </source>
</evidence>
<comment type="caution">
    <text evidence="2">The sequence shown here is derived from an EMBL/GenBank/DDBJ whole genome shotgun (WGS) entry which is preliminary data.</text>
</comment>
<organism evidence="2 3">
    <name type="scientific">Parasponia andersonii</name>
    <name type="common">Sponia andersonii</name>
    <dbReference type="NCBI Taxonomy" id="3476"/>
    <lineage>
        <taxon>Eukaryota</taxon>
        <taxon>Viridiplantae</taxon>
        <taxon>Streptophyta</taxon>
        <taxon>Embryophyta</taxon>
        <taxon>Tracheophyta</taxon>
        <taxon>Spermatophyta</taxon>
        <taxon>Magnoliopsida</taxon>
        <taxon>eudicotyledons</taxon>
        <taxon>Gunneridae</taxon>
        <taxon>Pentapetalae</taxon>
        <taxon>rosids</taxon>
        <taxon>fabids</taxon>
        <taxon>Rosales</taxon>
        <taxon>Cannabaceae</taxon>
        <taxon>Parasponia</taxon>
    </lineage>
</organism>